<evidence type="ECO:0000313" key="1">
    <source>
        <dbReference type="EMBL" id="EJK55325.1"/>
    </source>
</evidence>
<proteinExistence type="predicted"/>
<dbReference type="EMBL" id="AGNL01034291">
    <property type="protein sequence ID" value="EJK55325.1"/>
    <property type="molecule type" value="Genomic_DNA"/>
</dbReference>
<evidence type="ECO:0000313" key="2">
    <source>
        <dbReference type="Proteomes" id="UP000266841"/>
    </source>
</evidence>
<name>K0RQH2_THAOC</name>
<protein>
    <submittedName>
        <fullName evidence="1">Uncharacterized protein</fullName>
    </submittedName>
</protein>
<keyword evidence="2" id="KW-1185">Reference proteome</keyword>
<dbReference type="OrthoDB" id="54871at2759"/>
<sequence length="116" mass="12876">SSMVLTLHKTDWRDEWGEFDFGDVARAAGKRYFPLGGLSDDDLRAVLLCIDAKNTVNSLKLSKCFGLTGSGLEPLRESTVLKRIDLSLVGKNEDPCVYIGVSNLKVKEVVPIMFKR</sequence>
<gene>
    <name evidence="1" type="ORF">THAOC_24951</name>
</gene>
<feature type="non-terminal residue" evidence="1">
    <location>
        <position position="1"/>
    </location>
</feature>
<accession>K0RQH2</accession>
<comment type="caution">
    <text evidence="1">The sequence shown here is derived from an EMBL/GenBank/DDBJ whole genome shotgun (WGS) entry which is preliminary data.</text>
</comment>
<dbReference type="AlphaFoldDB" id="K0RQH2"/>
<reference evidence="1 2" key="1">
    <citation type="journal article" date="2012" name="Genome Biol.">
        <title>Genome and low-iron response of an oceanic diatom adapted to chronic iron limitation.</title>
        <authorList>
            <person name="Lommer M."/>
            <person name="Specht M."/>
            <person name="Roy A.S."/>
            <person name="Kraemer L."/>
            <person name="Andreson R."/>
            <person name="Gutowska M.A."/>
            <person name="Wolf J."/>
            <person name="Bergner S.V."/>
            <person name="Schilhabel M.B."/>
            <person name="Klostermeier U.C."/>
            <person name="Beiko R.G."/>
            <person name="Rosenstiel P."/>
            <person name="Hippler M."/>
            <person name="Laroche J."/>
        </authorList>
    </citation>
    <scope>NUCLEOTIDE SEQUENCE [LARGE SCALE GENOMIC DNA]</scope>
    <source>
        <strain evidence="1 2">CCMP1005</strain>
    </source>
</reference>
<dbReference type="Proteomes" id="UP000266841">
    <property type="component" value="Unassembled WGS sequence"/>
</dbReference>
<organism evidence="1 2">
    <name type="scientific">Thalassiosira oceanica</name>
    <name type="common">Marine diatom</name>
    <dbReference type="NCBI Taxonomy" id="159749"/>
    <lineage>
        <taxon>Eukaryota</taxon>
        <taxon>Sar</taxon>
        <taxon>Stramenopiles</taxon>
        <taxon>Ochrophyta</taxon>
        <taxon>Bacillariophyta</taxon>
        <taxon>Coscinodiscophyceae</taxon>
        <taxon>Thalassiosirophycidae</taxon>
        <taxon>Thalassiosirales</taxon>
        <taxon>Thalassiosiraceae</taxon>
        <taxon>Thalassiosira</taxon>
    </lineage>
</organism>